<evidence type="ECO:0000259" key="6">
    <source>
        <dbReference type="PROSITE" id="PS50832"/>
    </source>
</evidence>
<accession>A0A014KW69</accession>
<gene>
    <name evidence="4 7" type="primary">infA</name>
    <name evidence="7" type="ORF">MOVI_1910</name>
</gene>
<dbReference type="GO" id="GO:0005829">
    <property type="term" value="C:cytosol"/>
    <property type="evidence" value="ECO:0007669"/>
    <property type="project" value="TreeGrafter"/>
</dbReference>
<dbReference type="GO" id="GO:0003743">
    <property type="term" value="F:translation initiation factor activity"/>
    <property type="evidence" value="ECO:0007669"/>
    <property type="project" value="UniProtKB-UniRule"/>
</dbReference>
<dbReference type="Pfam" id="PF01176">
    <property type="entry name" value="eIF-1a"/>
    <property type="match status" value="1"/>
</dbReference>
<evidence type="ECO:0000256" key="3">
    <source>
        <dbReference type="ARBA" id="ARBA00022917"/>
    </source>
</evidence>
<evidence type="ECO:0000313" key="7">
    <source>
        <dbReference type="EMBL" id="EXU61241.1"/>
    </source>
</evidence>
<evidence type="ECO:0000256" key="5">
    <source>
        <dbReference type="NCBIfam" id="TIGR00008"/>
    </source>
</evidence>
<dbReference type="EMBL" id="JFAD01000013">
    <property type="protein sequence ID" value="EXU61241.1"/>
    <property type="molecule type" value="Genomic_DNA"/>
</dbReference>
<dbReference type="GO" id="GO:0019843">
    <property type="term" value="F:rRNA binding"/>
    <property type="evidence" value="ECO:0007669"/>
    <property type="project" value="UniProtKB-UniRule"/>
</dbReference>
<evidence type="ECO:0000256" key="4">
    <source>
        <dbReference type="HAMAP-Rule" id="MF_00075"/>
    </source>
</evidence>
<dbReference type="HAMAP" id="MF_00075">
    <property type="entry name" value="IF_1"/>
    <property type="match status" value="1"/>
</dbReference>
<comment type="similarity">
    <text evidence="1 4">Belongs to the IF-1 family.</text>
</comment>
<dbReference type="NCBIfam" id="TIGR00008">
    <property type="entry name" value="infA"/>
    <property type="match status" value="1"/>
</dbReference>
<comment type="subcellular location">
    <subcellularLocation>
        <location evidence="4">Cytoplasm</location>
    </subcellularLocation>
</comment>
<evidence type="ECO:0000256" key="1">
    <source>
        <dbReference type="ARBA" id="ARBA00010939"/>
    </source>
</evidence>
<keyword evidence="3 4" id="KW-0648">Protein biosynthesis</keyword>
<reference evidence="7 8" key="1">
    <citation type="submission" date="2014-03" db="EMBL/GenBank/DDBJ databases">
        <title>Genome sequence of Mycoplasma ovipneumoniae strain 14811.</title>
        <authorList>
            <person name="Sirand-Pugnet P."/>
            <person name="Breton M."/>
            <person name="Dordet-Frisoni E."/>
            <person name="Baranowski E."/>
            <person name="Barre A."/>
            <person name="Couture C."/>
            <person name="Dupuy V."/>
            <person name="Gaurivaud P."/>
            <person name="Jacob D."/>
            <person name="Lemaitre C."/>
            <person name="Manso-Silvan L."/>
            <person name="Nikolski M."/>
            <person name="Nouvel L.-X."/>
            <person name="Poumarat F."/>
            <person name="Tardy F."/>
            <person name="Thebault P."/>
            <person name="Theil S."/>
            <person name="Citti C."/>
            <person name="Thiaucourt F."/>
            <person name="Blanchard A."/>
        </authorList>
    </citation>
    <scope>NUCLEOTIDE SEQUENCE [LARGE SCALE GENOMIC DNA]</scope>
    <source>
        <strain evidence="7 8">14811</strain>
    </source>
</reference>
<dbReference type="RefSeq" id="WP_044284044.1">
    <property type="nucleotide sequence ID" value="NZ_JFAD01000013.1"/>
</dbReference>
<keyword evidence="2 4" id="KW-0396">Initiation factor</keyword>
<comment type="caution">
    <text evidence="7">The sequence shown here is derived from an EMBL/GenBank/DDBJ whole genome shotgun (WGS) entry which is preliminary data.</text>
</comment>
<evidence type="ECO:0000256" key="2">
    <source>
        <dbReference type="ARBA" id="ARBA00022540"/>
    </source>
</evidence>
<comment type="subunit">
    <text evidence="4">Component of the 30S ribosomal translation pre-initiation complex which assembles on the 30S ribosome in the order IF-2 and IF-3, IF-1 and N-formylmethionyl-tRNA(fMet); mRNA recruitment can occur at any time during PIC assembly.</text>
</comment>
<dbReference type="GO" id="GO:0043022">
    <property type="term" value="F:ribosome binding"/>
    <property type="evidence" value="ECO:0007669"/>
    <property type="project" value="UniProtKB-UniRule"/>
</dbReference>
<dbReference type="eggNOG" id="COG0361">
    <property type="taxonomic scope" value="Bacteria"/>
</dbReference>
<dbReference type="PATRIC" id="fig|1188239.3.peg.509"/>
<dbReference type="InterPro" id="IPR004368">
    <property type="entry name" value="TIF_IF1"/>
</dbReference>
<keyword evidence="4" id="KW-0699">rRNA-binding</keyword>
<dbReference type="InterPro" id="IPR012340">
    <property type="entry name" value="NA-bd_OB-fold"/>
</dbReference>
<dbReference type="STRING" id="1188239.MOVI_1910"/>
<sequence length="75" mass="8686">MQHSSKEQKLLFQGKISHVFNSQEYEVTLENGVKLNCHIAGKMKLHHIKIILGDSVKVEMSPYDLSKGRIVYRFK</sequence>
<comment type="function">
    <text evidence="4">One of the essential components for the initiation of protein synthesis. Stabilizes the binding of IF-2 and IF-3 on the 30S subunit to which N-formylmethionyl-tRNA(fMet) subsequently binds. Helps modulate mRNA selection, yielding the 30S pre-initiation complex (PIC). Upon addition of the 50S ribosomal subunit IF-1, IF-2 and IF-3 are released leaving the mature 70S translation initiation complex.</text>
</comment>
<dbReference type="PANTHER" id="PTHR33370:SF1">
    <property type="entry name" value="TRANSLATION INITIATION FACTOR IF-1, CHLOROPLASTIC"/>
    <property type="match status" value="1"/>
</dbReference>
<organism evidence="7 8">
    <name type="scientific">Mesomycoplasma ovipneumoniae 14811</name>
    <dbReference type="NCBI Taxonomy" id="1188239"/>
    <lineage>
        <taxon>Bacteria</taxon>
        <taxon>Bacillati</taxon>
        <taxon>Mycoplasmatota</taxon>
        <taxon>Mycoplasmoidales</taxon>
        <taxon>Metamycoplasmataceae</taxon>
        <taxon>Mesomycoplasma</taxon>
    </lineage>
</organism>
<name>A0A014KW69_9BACT</name>
<dbReference type="FunFam" id="2.40.50.140:FF:000002">
    <property type="entry name" value="Translation initiation factor IF-1"/>
    <property type="match status" value="1"/>
</dbReference>
<dbReference type="Proteomes" id="UP000020977">
    <property type="component" value="Unassembled WGS sequence"/>
</dbReference>
<feature type="domain" description="S1-like" evidence="6">
    <location>
        <begin position="1"/>
        <end position="75"/>
    </location>
</feature>
<dbReference type="Gene3D" id="2.40.50.140">
    <property type="entry name" value="Nucleic acid-binding proteins"/>
    <property type="match status" value="1"/>
</dbReference>
<keyword evidence="4" id="KW-0694">RNA-binding</keyword>
<proteinExistence type="inferred from homology"/>
<protein>
    <recommendedName>
        <fullName evidence="4 5">Translation initiation factor IF-1</fullName>
    </recommendedName>
</protein>
<dbReference type="PANTHER" id="PTHR33370">
    <property type="entry name" value="TRANSLATION INITIATION FACTOR IF-1, CHLOROPLASTIC"/>
    <property type="match status" value="1"/>
</dbReference>
<dbReference type="InterPro" id="IPR006196">
    <property type="entry name" value="RNA-binding_domain_S1_IF1"/>
</dbReference>
<dbReference type="SUPFAM" id="SSF50249">
    <property type="entry name" value="Nucleic acid-binding proteins"/>
    <property type="match status" value="1"/>
</dbReference>
<keyword evidence="4" id="KW-0963">Cytoplasm</keyword>
<dbReference type="CDD" id="cd04451">
    <property type="entry name" value="S1_IF1"/>
    <property type="match status" value="1"/>
</dbReference>
<evidence type="ECO:0000313" key="8">
    <source>
        <dbReference type="Proteomes" id="UP000020977"/>
    </source>
</evidence>
<dbReference type="PROSITE" id="PS50832">
    <property type="entry name" value="S1_IF1_TYPE"/>
    <property type="match status" value="1"/>
</dbReference>
<dbReference type="AlphaFoldDB" id="A0A014KW69"/>